<evidence type="ECO:0008006" key="16">
    <source>
        <dbReference type="Google" id="ProtNLM"/>
    </source>
</evidence>
<evidence type="ECO:0000259" key="13">
    <source>
        <dbReference type="PROSITE" id="PS50103"/>
    </source>
</evidence>
<feature type="region of interest" description="Disordered" evidence="11">
    <location>
        <begin position="760"/>
        <end position="781"/>
    </location>
</feature>
<reference evidence="14 15" key="1">
    <citation type="journal article" date="2020" name="ISME J.">
        <title>Uncovering the hidden diversity of litter-decomposition mechanisms in mushroom-forming fungi.</title>
        <authorList>
            <person name="Floudas D."/>
            <person name="Bentzer J."/>
            <person name="Ahren D."/>
            <person name="Johansson T."/>
            <person name="Persson P."/>
            <person name="Tunlid A."/>
        </authorList>
    </citation>
    <scope>NUCLEOTIDE SEQUENCE [LARGE SCALE GENOMIC DNA]</scope>
    <source>
        <strain evidence="14 15">CBS 406.79</strain>
    </source>
</reference>
<dbReference type="InterPro" id="IPR018957">
    <property type="entry name" value="Znf_C3HC4_RING-type"/>
</dbReference>
<dbReference type="Pfam" id="PF09770">
    <property type="entry name" value="PAT1"/>
    <property type="match status" value="2"/>
</dbReference>
<evidence type="ECO:0000256" key="10">
    <source>
        <dbReference type="PROSITE-ProRule" id="PRU00723"/>
    </source>
</evidence>
<dbReference type="PROSITE" id="PS00518">
    <property type="entry name" value="ZF_RING_1"/>
    <property type="match status" value="1"/>
</dbReference>
<dbReference type="GO" id="GO:0008270">
    <property type="term" value="F:zinc ion binding"/>
    <property type="evidence" value="ECO:0007669"/>
    <property type="project" value="UniProtKB-KW"/>
</dbReference>
<dbReference type="PANTHER" id="PTHR21551">
    <property type="entry name" value="TOPOISOMERASE II-ASSOCIATED PROTEIN PAT1"/>
    <property type="match status" value="1"/>
</dbReference>
<dbReference type="SMART" id="SM00356">
    <property type="entry name" value="ZnF_C3H1"/>
    <property type="match status" value="3"/>
</dbReference>
<evidence type="ECO:0000256" key="1">
    <source>
        <dbReference type="ARBA" id="ARBA00004123"/>
    </source>
</evidence>
<evidence type="ECO:0000256" key="6">
    <source>
        <dbReference type="ARBA" id="ARBA00022771"/>
    </source>
</evidence>
<keyword evidence="5 10" id="KW-0479">Metal-binding</keyword>
<keyword evidence="8" id="KW-0694">RNA-binding</keyword>
<feature type="compositionally biased region" description="Basic and acidic residues" evidence="11">
    <location>
        <begin position="509"/>
        <end position="523"/>
    </location>
</feature>
<dbReference type="Gene3D" id="4.10.1000.10">
    <property type="entry name" value="Zinc finger, CCCH-type"/>
    <property type="match status" value="1"/>
</dbReference>
<sequence>MERPPTSKARGVCKFYQTPRGCFAGDACKFLHGTSAILTPYDQAKTCRYFAQGFCKHGDRCWFRHISPKPIDSSTSIDPDEACSICFEKPPLYGLLTGCSHTFCISCLKEWRDPKAKSYDVVLSGVHKKCPMCRAPSKFVTPSHLFYKQGDPEKERIIIAYKESMARVPCRYFAQSKARNKDQPFCPFGKDCFYQHLNDDGSTYVFAEGVDVSMRRASEFRERRQMYVTDSLFSDLLVGVSDGSIRNQFNALSQLLRDSRTADAISDIFQGLLTDHTADTRERPTRGLPPPPPHPEFSTASDAEIRSFQPILSWPLQGLDLDGDVVVTIHELEDLGRPPPELVHSSVSGLTNPTHDPDDDDLPALQSVSDSDDSDDSDPWSDDGDDDDPLPHPVPPPLPSGPFPAYTFGRYPRVVFDATGGFRLSESDQPVNHVQTPLTQHPSDSTLQAFAQHLAASILAERPDSMPPLQSLTDSESEDDEDAYNGDDDDLRMSNPGLEEVPKSPAQTEESRNFEQVVERPEVSLRPFTTDGRGRVIAASEEDSAGSSRESGRTLGREKGRKIERDEDLAVYTWGEESYDGLGDALEEDDDDLNDETFGEVGKVGKDFDFAASTGAQEKPATSSRSPQPSASPQPPVSLESIWDDRSPFSLRLNGSGRSTSASLPRGESPSVHRQQSGIRTLQEIEAEMRASAEQARQEAILQQQQYYLDQQRLIQKQREEEEFLLRQEDEREYQRQRLLYQQEQAQQIQLQRLQQQQLLNQHREQQQQHRTPPPRMLPVSQSPRFMEYQQRQILLLQQQQDQQQLLRLQQLQEQLRVEELERQLRSQHISVPPDRQPSGPTLADMEALQHQQLQQQQQAHFRQRSRSPAARPANHNHRSMPLEDGLAYLPHSIQLQQRLLSEMAQAELLREMQGLSQADQETLRVEAMRKILETEKMEEKRRRKAAKIAHMSRYNDLMTQSDKDFITRIQVSQLVSQDPYADDFYAQVYGAIVRSRMGLSADDERVLKFGNGGGVALGAPPKGGNRRPNAMQRMQQQVERIVSNARKREEEKGLHSLHSLQGALGRTSGRSYKAAPRQLLQVDSGNAPSTSPTLSHTQPHAHISKADSISKSTGESTGEATANVARFSRETLGQDNDDEDLVRMEPLTQREILVTLENMYDLVLSVEQLRRDQPHPEEGTDALEQWSMEFDDLVNQMWTKLKVMLPLATSTPHPFISLLSAAKGKKILPRVTRHFDQQRMNTLLTLLIACFSQLDIVSHAPLLDDLEETPERADIERQTQAFLTSVLQSILPIIVKGNLRLVCGLVGLLMHGQDVVAIAKTRPGIALLTLFLTRVEVIKQGEVDEIPTQEDFAQWQLMFDHLFQLLTPEFPLLFSSTRMSIHLPRDQPHITVPGIDGLDQPVWQFLAALALQASSAQHQVLVSSLREKVLDNVVSAKKGWVVDEEERATKLANVDLFLHALGLDSSQITM</sequence>
<dbReference type="Gene3D" id="3.30.40.10">
    <property type="entry name" value="Zinc/RING finger domain, C3HC4 (zinc finger)"/>
    <property type="match status" value="1"/>
</dbReference>
<protein>
    <recommendedName>
        <fullName evidence="16">RING-type E3 ubiquitin transferase</fullName>
    </recommendedName>
</protein>
<feature type="compositionally biased region" description="Low complexity" evidence="11">
    <location>
        <begin position="620"/>
        <end position="629"/>
    </location>
</feature>
<dbReference type="PANTHER" id="PTHR21551:SF0">
    <property type="entry name" value="PROTEIN ASSOCIATED WITH TOPO II RELATED-1, ISOFORM A"/>
    <property type="match status" value="1"/>
</dbReference>
<feature type="compositionally biased region" description="Low complexity" evidence="11">
    <location>
        <begin position="851"/>
        <end position="874"/>
    </location>
</feature>
<evidence type="ECO:0000256" key="3">
    <source>
        <dbReference type="ARBA" id="ARBA00009138"/>
    </source>
</evidence>
<comment type="caution">
    <text evidence="14">The sequence shown here is derived from an EMBL/GenBank/DDBJ whole genome shotgun (WGS) entry which is preliminary data.</text>
</comment>
<accession>A0A8H5MCL1</accession>
<feature type="zinc finger region" description="C3H1-type" evidence="10">
    <location>
        <begin position="164"/>
        <end position="199"/>
    </location>
</feature>
<evidence type="ECO:0000256" key="8">
    <source>
        <dbReference type="ARBA" id="ARBA00022884"/>
    </source>
</evidence>
<dbReference type="InterPro" id="IPR000571">
    <property type="entry name" value="Znf_CCCH"/>
</dbReference>
<feature type="region of interest" description="Disordered" evidence="11">
    <location>
        <begin position="336"/>
        <end position="405"/>
    </location>
</feature>
<dbReference type="GO" id="GO:0005634">
    <property type="term" value="C:nucleus"/>
    <property type="evidence" value="ECO:0007669"/>
    <property type="project" value="UniProtKB-SubCell"/>
</dbReference>
<dbReference type="SUPFAM" id="SSF57850">
    <property type="entry name" value="RING/U-box"/>
    <property type="match status" value="1"/>
</dbReference>
<dbReference type="GO" id="GO:0000290">
    <property type="term" value="P:deadenylation-dependent decapping of nuclear-transcribed mRNA"/>
    <property type="evidence" value="ECO:0007669"/>
    <property type="project" value="InterPro"/>
</dbReference>
<feature type="domain" description="C3H1-type" evidence="13">
    <location>
        <begin position="41"/>
        <end position="68"/>
    </location>
</feature>
<evidence type="ECO:0000313" key="15">
    <source>
        <dbReference type="Proteomes" id="UP000518752"/>
    </source>
</evidence>
<evidence type="ECO:0000256" key="7">
    <source>
        <dbReference type="ARBA" id="ARBA00022833"/>
    </source>
</evidence>
<evidence type="ECO:0000256" key="11">
    <source>
        <dbReference type="SAM" id="MobiDB-lite"/>
    </source>
</evidence>
<dbReference type="Pfam" id="PF00097">
    <property type="entry name" value="zf-C3HC4"/>
    <property type="match status" value="1"/>
</dbReference>
<feature type="compositionally biased region" description="Acidic residues" evidence="11">
    <location>
        <begin position="585"/>
        <end position="598"/>
    </location>
</feature>
<evidence type="ECO:0000259" key="12">
    <source>
        <dbReference type="PROSITE" id="PS50089"/>
    </source>
</evidence>
<feature type="compositionally biased region" description="Polar residues" evidence="11">
    <location>
        <begin position="1083"/>
        <end position="1099"/>
    </location>
</feature>
<feature type="region of interest" description="Disordered" evidence="11">
    <location>
        <begin position="1018"/>
        <end position="1038"/>
    </location>
</feature>
<keyword evidence="4" id="KW-0963">Cytoplasm</keyword>
<evidence type="ECO:0000256" key="4">
    <source>
        <dbReference type="ARBA" id="ARBA00022490"/>
    </source>
</evidence>
<comment type="subcellular location">
    <subcellularLocation>
        <location evidence="2">Cytoplasm</location>
        <location evidence="2">P-body</location>
    </subcellularLocation>
    <subcellularLocation>
        <location evidence="1">Nucleus</location>
    </subcellularLocation>
</comment>
<feature type="zinc finger region" description="C3H1-type" evidence="10">
    <location>
        <begin position="41"/>
        <end position="68"/>
    </location>
</feature>
<evidence type="ECO:0000313" key="14">
    <source>
        <dbReference type="EMBL" id="KAF5388731.1"/>
    </source>
</evidence>
<dbReference type="GO" id="GO:0000932">
    <property type="term" value="C:P-body"/>
    <property type="evidence" value="ECO:0007669"/>
    <property type="project" value="UniProtKB-SubCell"/>
</dbReference>
<feature type="region of interest" description="Disordered" evidence="11">
    <location>
        <begin position="581"/>
        <end position="678"/>
    </location>
</feature>
<dbReference type="InterPro" id="IPR001841">
    <property type="entry name" value="Znf_RING"/>
</dbReference>
<feature type="compositionally biased region" description="Acidic residues" evidence="11">
    <location>
        <begin position="475"/>
        <end position="490"/>
    </location>
</feature>
<keyword evidence="15" id="KW-1185">Reference proteome</keyword>
<name>A0A8H5MCL1_9AGAR</name>
<feature type="zinc finger region" description="C3H1-type" evidence="10">
    <location>
        <begin position="7"/>
        <end position="35"/>
    </location>
</feature>
<feature type="region of interest" description="Disordered" evidence="11">
    <location>
        <begin position="851"/>
        <end position="877"/>
    </location>
</feature>
<dbReference type="GO" id="GO:0033962">
    <property type="term" value="P:P-body assembly"/>
    <property type="evidence" value="ECO:0007669"/>
    <property type="project" value="TreeGrafter"/>
</dbReference>
<feature type="compositionally biased region" description="Basic and acidic residues" evidence="11">
    <location>
        <begin position="276"/>
        <end position="285"/>
    </location>
</feature>
<proteinExistence type="inferred from homology"/>
<dbReference type="PROSITE" id="PS50103">
    <property type="entry name" value="ZF_C3H1"/>
    <property type="match status" value="3"/>
</dbReference>
<dbReference type="OrthoDB" id="74835at2759"/>
<dbReference type="GO" id="GO:0003723">
    <property type="term" value="F:RNA binding"/>
    <property type="evidence" value="ECO:0007669"/>
    <property type="project" value="UniProtKB-KW"/>
</dbReference>
<dbReference type="InterPro" id="IPR039900">
    <property type="entry name" value="Pat1-like"/>
</dbReference>
<dbReference type="PROSITE" id="PS50089">
    <property type="entry name" value="ZF_RING_2"/>
    <property type="match status" value="1"/>
</dbReference>
<evidence type="ECO:0000256" key="2">
    <source>
        <dbReference type="ARBA" id="ARBA00004201"/>
    </source>
</evidence>
<feature type="compositionally biased region" description="Polar residues" evidence="11">
    <location>
        <begin position="1108"/>
        <end position="1121"/>
    </location>
</feature>
<dbReference type="SUPFAM" id="SSF90229">
    <property type="entry name" value="CCCH zinc finger"/>
    <property type="match status" value="2"/>
</dbReference>
<feature type="compositionally biased region" description="Basic and acidic residues" evidence="11">
    <location>
        <begin position="550"/>
        <end position="565"/>
    </location>
</feature>
<organism evidence="14 15">
    <name type="scientific">Collybiopsis confluens</name>
    <dbReference type="NCBI Taxonomy" id="2823264"/>
    <lineage>
        <taxon>Eukaryota</taxon>
        <taxon>Fungi</taxon>
        <taxon>Dikarya</taxon>
        <taxon>Basidiomycota</taxon>
        <taxon>Agaricomycotina</taxon>
        <taxon>Agaricomycetes</taxon>
        <taxon>Agaricomycetidae</taxon>
        <taxon>Agaricales</taxon>
        <taxon>Marasmiineae</taxon>
        <taxon>Omphalotaceae</taxon>
        <taxon>Collybiopsis</taxon>
    </lineage>
</organism>
<dbReference type="Proteomes" id="UP000518752">
    <property type="component" value="Unassembled WGS sequence"/>
</dbReference>
<feature type="domain" description="C3H1-type" evidence="13">
    <location>
        <begin position="7"/>
        <end position="35"/>
    </location>
</feature>
<gene>
    <name evidence="14" type="ORF">D9757_004852</name>
</gene>
<keyword evidence="7 10" id="KW-0862">Zinc</keyword>
<feature type="region of interest" description="Disordered" evidence="11">
    <location>
        <begin position="461"/>
        <end position="568"/>
    </location>
</feature>
<dbReference type="SMART" id="SM00184">
    <property type="entry name" value="RING"/>
    <property type="match status" value="1"/>
</dbReference>
<feature type="compositionally biased region" description="Acidic residues" evidence="11">
    <location>
        <begin position="370"/>
        <end position="388"/>
    </location>
</feature>
<feature type="compositionally biased region" description="Pro residues" evidence="11">
    <location>
        <begin position="391"/>
        <end position="402"/>
    </location>
</feature>
<keyword evidence="9" id="KW-0539">Nucleus</keyword>
<evidence type="ECO:0000256" key="5">
    <source>
        <dbReference type="ARBA" id="ARBA00022723"/>
    </source>
</evidence>
<feature type="domain" description="RING-type" evidence="12">
    <location>
        <begin position="83"/>
        <end position="134"/>
    </location>
</feature>
<dbReference type="InterPro" id="IPR013083">
    <property type="entry name" value="Znf_RING/FYVE/PHD"/>
</dbReference>
<evidence type="ECO:0000256" key="9">
    <source>
        <dbReference type="ARBA" id="ARBA00023242"/>
    </source>
</evidence>
<dbReference type="InterPro" id="IPR036855">
    <property type="entry name" value="Znf_CCCH_sf"/>
</dbReference>
<feature type="compositionally biased region" description="Polar residues" evidence="11">
    <location>
        <begin position="345"/>
        <end position="354"/>
    </location>
</feature>
<feature type="domain" description="C3H1-type" evidence="13">
    <location>
        <begin position="164"/>
        <end position="199"/>
    </location>
</feature>
<feature type="region of interest" description="Disordered" evidence="11">
    <location>
        <begin position="275"/>
        <end position="299"/>
    </location>
</feature>
<dbReference type="InterPro" id="IPR017907">
    <property type="entry name" value="Znf_RING_CS"/>
</dbReference>
<keyword evidence="6 10" id="KW-0863">Zinc-finger</keyword>
<comment type="similarity">
    <text evidence="3">Belongs to the PAT1 family.</text>
</comment>
<feature type="region of interest" description="Disordered" evidence="11">
    <location>
        <begin position="1083"/>
        <end position="1141"/>
    </location>
</feature>
<dbReference type="InterPro" id="IPR019167">
    <property type="entry name" value="PAT1_dom"/>
</dbReference>
<dbReference type="EMBL" id="JAACJN010000028">
    <property type="protein sequence ID" value="KAF5388731.1"/>
    <property type="molecule type" value="Genomic_DNA"/>
</dbReference>